<evidence type="ECO:0000259" key="3">
    <source>
        <dbReference type="Pfam" id="PF14364"/>
    </source>
</evidence>
<keyword evidence="2" id="KW-0812">Transmembrane</keyword>
<feature type="compositionally biased region" description="Acidic residues" evidence="1">
    <location>
        <begin position="165"/>
        <end position="188"/>
    </location>
</feature>
<dbReference type="EMBL" id="EQ973789">
    <property type="protein sequence ID" value="EEF47432.1"/>
    <property type="molecule type" value="Genomic_DNA"/>
</dbReference>
<evidence type="ECO:0000313" key="4">
    <source>
        <dbReference type="EMBL" id="EEF47432.1"/>
    </source>
</evidence>
<dbReference type="PANTHER" id="PTHR35762">
    <property type="entry name" value="TRANSMEMBRANE PROTEIN"/>
    <property type="match status" value="1"/>
</dbReference>
<gene>
    <name evidence="4" type="ORF">RCOM_1079000</name>
</gene>
<dbReference type="Pfam" id="PF14364">
    <property type="entry name" value="DUF4408"/>
    <property type="match status" value="1"/>
</dbReference>
<dbReference type="AlphaFoldDB" id="B9RMA9"/>
<feature type="transmembrane region" description="Helical" evidence="2">
    <location>
        <begin position="66"/>
        <end position="87"/>
    </location>
</feature>
<evidence type="ECO:0000256" key="2">
    <source>
        <dbReference type="SAM" id="Phobius"/>
    </source>
</evidence>
<organism evidence="4 5">
    <name type="scientific">Ricinus communis</name>
    <name type="common">Castor bean</name>
    <dbReference type="NCBI Taxonomy" id="3988"/>
    <lineage>
        <taxon>Eukaryota</taxon>
        <taxon>Viridiplantae</taxon>
        <taxon>Streptophyta</taxon>
        <taxon>Embryophyta</taxon>
        <taxon>Tracheophyta</taxon>
        <taxon>Spermatophyta</taxon>
        <taxon>Magnoliopsida</taxon>
        <taxon>eudicotyledons</taxon>
        <taxon>Gunneridae</taxon>
        <taxon>Pentapetalae</taxon>
        <taxon>rosids</taxon>
        <taxon>fabids</taxon>
        <taxon>Malpighiales</taxon>
        <taxon>Euphorbiaceae</taxon>
        <taxon>Acalyphoideae</taxon>
        <taxon>Acalypheae</taxon>
        <taxon>Ricinus</taxon>
    </lineage>
</organism>
<dbReference type="OrthoDB" id="781735at2759"/>
<evidence type="ECO:0000256" key="1">
    <source>
        <dbReference type="SAM" id="MobiDB-lite"/>
    </source>
</evidence>
<feature type="domain" description="DUF4408" evidence="3">
    <location>
        <begin position="47"/>
        <end position="91"/>
    </location>
</feature>
<feature type="transmembrane region" description="Helical" evidence="2">
    <location>
        <begin position="20"/>
        <end position="46"/>
    </location>
</feature>
<keyword evidence="5" id="KW-1185">Reference proteome</keyword>
<dbReference type="Proteomes" id="UP000008311">
    <property type="component" value="Unassembled WGS sequence"/>
</dbReference>
<dbReference type="PANTHER" id="PTHR35762:SF5">
    <property type="entry name" value="DUF4408 DOMAIN-CONTAINING PROTEIN"/>
    <property type="match status" value="1"/>
</dbReference>
<evidence type="ECO:0000313" key="5">
    <source>
        <dbReference type="Proteomes" id="UP000008311"/>
    </source>
</evidence>
<dbReference type="STRING" id="3988.B9RMA9"/>
<dbReference type="InterPro" id="IPR025520">
    <property type="entry name" value="DUF4408"/>
</dbReference>
<dbReference type="eggNOG" id="ENOG502S0IX">
    <property type="taxonomic scope" value="Eukaryota"/>
</dbReference>
<protein>
    <recommendedName>
        <fullName evidence="3">DUF4408 domain-containing protein</fullName>
    </recommendedName>
</protein>
<name>B9RMA9_RICCO</name>
<sequence length="268" mass="30811">MDILSKAKNIQAMNSYKTQFLHNLIIHLLSVIALTCSVFCFYPYWFPSLYSSIKEFQFLSLPNTCTSIFSPKCLFVVVNIIVVFLVGESKLVGSHSSSPTNKIYDEYVQRSRSLRGISTLLQEKAVQSKLDLNLDEDKRVCTIVQEEEEVKEEVKEVIDGSSLIEEEEKEEFQEAQEEAEVPEEDQDQEAGVKLGNQAQDQEAEVKEIEVALTEEDKDQKEKGSEEETDWPAEELNRRVEEFIARVNRQRWLEEARLLESRLLVCCSA</sequence>
<accession>B9RMA9</accession>
<dbReference type="KEGG" id="rcu:8286760"/>
<reference evidence="5" key="1">
    <citation type="journal article" date="2010" name="Nat. Biotechnol.">
        <title>Draft genome sequence of the oilseed species Ricinus communis.</title>
        <authorList>
            <person name="Chan A.P."/>
            <person name="Crabtree J."/>
            <person name="Zhao Q."/>
            <person name="Lorenzi H."/>
            <person name="Orvis J."/>
            <person name="Puiu D."/>
            <person name="Melake-Berhan A."/>
            <person name="Jones K.M."/>
            <person name="Redman J."/>
            <person name="Chen G."/>
            <person name="Cahoon E.B."/>
            <person name="Gedil M."/>
            <person name="Stanke M."/>
            <person name="Haas B.J."/>
            <person name="Wortman J.R."/>
            <person name="Fraser-Liggett C.M."/>
            <person name="Ravel J."/>
            <person name="Rabinowicz P.D."/>
        </authorList>
    </citation>
    <scope>NUCLEOTIDE SEQUENCE [LARGE SCALE GENOMIC DNA]</scope>
    <source>
        <strain evidence="5">cv. Hale</strain>
    </source>
</reference>
<feature type="region of interest" description="Disordered" evidence="1">
    <location>
        <begin position="165"/>
        <end position="232"/>
    </location>
</feature>
<keyword evidence="2" id="KW-1133">Transmembrane helix</keyword>
<proteinExistence type="predicted"/>
<dbReference type="InParanoid" id="B9RMA9"/>
<keyword evidence="2" id="KW-0472">Membrane</keyword>